<sequence>MEMSEAAHCRASQRAIPINRCARQRVTLTICRNKDRATPGHIDVPGSMSHMPCATTWNVRCLGMHMRGTDYNSCARWRCAMAAVLRDHVRAMPFQPLHMPCQ</sequence>
<dbReference type="EMBL" id="JACEIK010004601">
    <property type="protein sequence ID" value="MCD9645916.1"/>
    <property type="molecule type" value="Genomic_DNA"/>
</dbReference>
<keyword evidence="2" id="KW-1185">Reference proteome</keyword>
<organism evidence="1 2">
    <name type="scientific">Datura stramonium</name>
    <name type="common">Jimsonweed</name>
    <name type="synonym">Common thornapple</name>
    <dbReference type="NCBI Taxonomy" id="4076"/>
    <lineage>
        <taxon>Eukaryota</taxon>
        <taxon>Viridiplantae</taxon>
        <taxon>Streptophyta</taxon>
        <taxon>Embryophyta</taxon>
        <taxon>Tracheophyta</taxon>
        <taxon>Spermatophyta</taxon>
        <taxon>Magnoliopsida</taxon>
        <taxon>eudicotyledons</taxon>
        <taxon>Gunneridae</taxon>
        <taxon>Pentapetalae</taxon>
        <taxon>asterids</taxon>
        <taxon>lamiids</taxon>
        <taxon>Solanales</taxon>
        <taxon>Solanaceae</taxon>
        <taxon>Solanoideae</taxon>
        <taxon>Datureae</taxon>
        <taxon>Datura</taxon>
    </lineage>
</organism>
<comment type="caution">
    <text evidence="1">The sequence shown here is derived from an EMBL/GenBank/DDBJ whole genome shotgun (WGS) entry which is preliminary data.</text>
</comment>
<accession>A0ABS8VHU6</accession>
<protein>
    <submittedName>
        <fullName evidence="1">Uncharacterized protein</fullName>
    </submittedName>
</protein>
<dbReference type="Proteomes" id="UP000823775">
    <property type="component" value="Unassembled WGS sequence"/>
</dbReference>
<name>A0ABS8VHU6_DATST</name>
<reference evidence="1 2" key="1">
    <citation type="journal article" date="2021" name="BMC Genomics">
        <title>Datura genome reveals duplications of psychoactive alkaloid biosynthetic genes and high mutation rate following tissue culture.</title>
        <authorList>
            <person name="Rajewski A."/>
            <person name="Carter-House D."/>
            <person name="Stajich J."/>
            <person name="Litt A."/>
        </authorList>
    </citation>
    <scope>NUCLEOTIDE SEQUENCE [LARGE SCALE GENOMIC DNA]</scope>
    <source>
        <strain evidence="1">AR-01</strain>
    </source>
</reference>
<proteinExistence type="predicted"/>
<gene>
    <name evidence="1" type="ORF">HAX54_035321</name>
</gene>
<evidence type="ECO:0000313" key="1">
    <source>
        <dbReference type="EMBL" id="MCD9645916.1"/>
    </source>
</evidence>
<evidence type="ECO:0000313" key="2">
    <source>
        <dbReference type="Proteomes" id="UP000823775"/>
    </source>
</evidence>